<feature type="region of interest" description="Disordered" evidence="1">
    <location>
        <begin position="116"/>
        <end position="161"/>
    </location>
</feature>
<dbReference type="Proteomes" id="UP000266841">
    <property type="component" value="Unassembled WGS sequence"/>
</dbReference>
<organism evidence="2 3">
    <name type="scientific">Thalassiosira oceanica</name>
    <name type="common">Marine diatom</name>
    <dbReference type="NCBI Taxonomy" id="159749"/>
    <lineage>
        <taxon>Eukaryota</taxon>
        <taxon>Sar</taxon>
        <taxon>Stramenopiles</taxon>
        <taxon>Ochrophyta</taxon>
        <taxon>Bacillariophyta</taxon>
        <taxon>Coscinodiscophyceae</taxon>
        <taxon>Thalassiosirophycidae</taxon>
        <taxon>Thalassiosirales</taxon>
        <taxon>Thalassiosiraceae</taxon>
        <taxon>Thalassiosira</taxon>
    </lineage>
</organism>
<keyword evidence="3" id="KW-1185">Reference proteome</keyword>
<name>K0RSN3_THAOC</name>
<comment type="caution">
    <text evidence="2">The sequence shown here is derived from an EMBL/GenBank/DDBJ whole genome shotgun (WGS) entry which is preliminary data.</text>
</comment>
<dbReference type="AlphaFoldDB" id="K0RSN3"/>
<gene>
    <name evidence="2" type="ORF">THAOC_23218</name>
</gene>
<accession>K0RSN3</accession>
<reference evidence="2 3" key="1">
    <citation type="journal article" date="2012" name="Genome Biol.">
        <title>Genome and low-iron response of an oceanic diatom adapted to chronic iron limitation.</title>
        <authorList>
            <person name="Lommer M."/>
            <person name="Specht M."/>
            <person name="Roy A.S."/>
            <person name="Kraemer L."/>
            <person name="Andreson R."/>
            <person name="Gutowska M.A."/>
            <person name="Wolf J."/>
            <person name="Bergner S.V."/>
            <person name="Schilhabel M.B."/>
            <person name="Klostermeier U.C."/>
            <person name="Beiko R.G."/>
            <person name="Rosenstiel P."/>
            <person name="Hippler M."/>
            <person name="Laroche J."/>
        </authorList>
    </citation>
    <scope>NUCLEOTIDE SEQUENCE [LARGE SCALE GENOMIC DNA]</scope>
    <source>
        <strain evidence="2 3">CCMP1005</strain>
    </source>
</reference>
<evidence type="ECO:0000313" key="3">
    <source>
        <dbReference type="Proteomes" id="UP000266841"/>
    </source>
</evidence>
<proteinExistence type="predicted"/>
<protein>
    <submittedName>
        <fullName evidence="2">Uncharacterized protein</fullName>
    </submittedName>
</protein>
<sequence>MANLALYDRHVRGGRGPGRGSGPWSWKWTSRVNLAFGFGNVILSLWKQGPGRGKGLVGQWIRTGPQRINLSFGFGNVIRSSTYSDHHDAKMLRPAVHIIHHQAGGREKCSRFNISSHARQPCDDNNNNNNNNNNNKQERINAGPEARSRPAENKSTTGMPMTMPDAVAPVLSGDVLGMPQLRHPAFALVSAAAAAALARDSSSLALGVRAPPRCPLGGQFWET</sequence>
<dbReference type="EMBL" id="AGNL01030421">
    <property type="protein sequence ID" value="EJK56818.1"/>
    <property type="molecule type" value="Genomic_DNA"/>
</dbReference>
<evidence type="ECO:0000256" key="1">
    <source>
        <dbReference type="SAM" id="MobiDB-lite"/>
    </source>
</evidence>
<evidence type="ECO:0000313" key="2">
    <source>
        <dbReference type="EMBL" id="EJK56818.1"/>
    </source>
</evidence>
<feature type="compositionally biased region" description="Low complexity" evidence="1">
    <location>
        <begin position="125"/>
        <end position="135"/>
    </location>
</feature>